<proteinExistence type="predicted"/>
<dbReference type="Proteomes" id="UP000238042">
    <property type="component" value="Unassembled WGS sequence"/>
</dbReference>
<evidence type="ECO:0000256" key="8">
    <source>
        <dbReference type="NCBIfam" id="TIGR03303"/>
    </source>
</evidence>
<dbReference type="Gene3D" id="2.40.160.50">
    <property type="entry name" value="membrane protein fhac: a member of the omp85/tpsb transporter family"/>
    <property type="match status" value="1"/>
</dbReference>
<dbReference type="EMBL" id="PSZM01000001">
    <property type="protein sequence ID" value="PQL95452.1"/>
    <property type="molecule type" value="Genomic_DNA"/>
</dbReference>
<evidence type="ECO:0000256" key="4">
    <source>
        <dbReference type="ARBA" id="ARBA00022729"/>
    </source>
</evidence>
<sequence length="861" mass="98093">MKKLLTLIAILTQVFLYSQFTDNNQAVQDSLAENSLSNKNEDSNQSSNDINDTSFILKEIKITGTDKYSKNQIMRYTGLYEGDPIEIPSMQINTAVKKLWDSKLFSDVEIYLTKIEGKNVYLRINLKALPDLGTVKFVGVSKSKGEKLIKENGLKSKSKITDDLRTKLQNNIRNQYANKGFPDAHAIIKEQINPVDSTLVNWNITIDKGPRVKVRSIKISGTKELNASKVRARSFKNTKQKRVYRFWKKSKYIPEKYQEDLTKVVETFQSYGFRDAKIVSDTVIRTDKNNFNISVNVSEGKRYYLGNITFSGNSVYSSEILSKIIGYKKGEPYDAVGLNKKISGSEKNDDIATLYYNNGYVFSSVIPIEKAVRNDTIDVEVKIKEGEQAYWDKVTFSGNTRTHDHVIQRSLRTYPGQLFSKEDIQRTMMELAQMGYFEAQALRPDITPNAETKTVDVNYKLEEKGSNSQVELQGGYGGNRFIGTIGLTFGNFSFNDFFKKKAWKPIPMGDGQSVSLRAQAGSNYQNYSISFTEPWITGKKPTSLTASIYGTFLNYNDYYAVGKNRLYIYGAQVGLTTRLNWPDNYFRLSYGINYQLYSFKNYPFNIANQNSESGYTEWNNGESNNFSFYVTLGRYSAGLDPIFPTMGSEFEVSLKFTPPYSAFNNDDYRKKTDNEKYKWLEYYKIKMKAYWYQELVGKFVLKAGGEFGFLNDYNSNIGIPPFERFYLGGTGLYGNRFDGREIIPLRGYKDATSFGGRSGEDITPLGGGTSYARFMMELRYPVLMGGATKIYALTFVEGGNTWNNNKSFDPFQLKRSAGFGIRIFMPQFGMLGFDFAKGFDNTINSSNPNGWETHFIFGQQF</sequence>
<keyword evidence="3" id="KW-0812">Transmembrane</keyword>
<comment type="subcellular location">
    <subcellularLocation>
        <location evidence="1">Membrane</location>
    </subcellularLocation>
</comment>
<reference evidence="10 11" key="1">
    <citation type="submission" date="2018-02" db="EMBL/GenBank/DDBJ databases">
        <title>Genome sequences of Apibacter spp., gut symbionts of Asian honey bees.</title>
        <authorList>
            <person name="Kwong W.K."/>
            <person name="Steele M.I."/>
            <person name="Moran N.A."/>
        </authorList>
    </citation>
    <scope>NUCLEOTIDE SEQUENCE [LARGE SCALE GENOMIC DNA]</scope>
    <source>
        <strain evidence="11">wkB301</strain>
    </source>
</reference>
<keyword evidence="6" id="KW-0472">Membrane</keyword>
<evidence type="ECO:0000256" key="2">
    <source>
        <dbReference type="ARBA" id="ARBA00022452"/>
    </source>
</evidence>
<evidence type="ECO:0000256" key="1">
    <source>
        <dbReference type="ARBA" id="ARBA00004370"/>
    </source>
</evidence>
<keyword evidence="11" id="KW-1185">Reference proteome</keyword>
<feature type="domain" description="POTRA" evidence="9">
    <location>
        <begin position="303"/>
        <end position="386"/>
    </location>
</feature>
<dbReference type="Pfam" id="PF07244">
    <property type="entry name" value="POTRA"/>
    <property type="match status" value="4"/>
</dbReference>
<gene>
    <name evidence="10" type="primary">bamA</name>
    <name evidence="10" type="ORF">C4S77_01255</name>
</gene>
<dbReference type="InterPro" id="IPR039910">
    <property type="entry name" value="D15-like"/>
</dbReference>
<evidence type="ECO:0000313" key="10">
    <source>
        <dbReference type="EMBL" id="PQL95452.1"/>
    </source>
</evidence>
<keyword evidence="2" id="KW-1134">Transmembrane beta strand</keyword>
<dbReference type="InterPro" id="IPR000184">
    <property type="entry name" value="Bac_surfAg_D15"/>
</dbReference>
<dbReference type="PANTHER" id="PTHR12815:SF47">
    <property type="entry name" value="TRANSLOCATION AND ASSEMBLY MODULE SUBUNIT TAMA"/>
    <property type="match status" value="1"/>
</dbReference>
<evidence type="ECO:0000256" key="5">
    <source>
        <dbReference type="ARBA" id="ARBA00022737"/>
    </source>
</evidence>
<name>A0A2S8AGT6_9FLAO</name>
<dbReference type="InterPro" id="IPR010827">
    <property type="entry name" value="BamA/TamA_POTRA"/>
</dbReference>
<evidence type="ECO:0000259" key="9">
    <source>
        <dbReference type="PROSITE" id="PS51779"/>
    </source>
</evidence>
<comment type="caution">
    <text evidence="10">The sequence shown here is derived from an EMBL/GenBank/DDBJ whole genome shotgun (WGS) entry which is preliminary data.</text>
</comment>
<dbReference type="OrthoDB" id="9802086at2"/>
<feature type="domain" description="POTRA" evidence="9">
    <location>
        <begin position="389"/>
        <end position="464"/>
    </location>
</feature>
<keyword evidence="5" id="KW-0677">Repeat</keyword>
<dbReference type="Pfam" id="PF01103">
    <property type="entry name" value="Omp85"/>
    <property type="match status" value="1"/>
</dbReference>
<keyword evidence="7" id="KW-0998">Cell outer membrane</keyword>
<evidence type="ECO:0000256" key="3">
    <source>
        <dbReference type="ARBA" id="ARBA00022692"/>
    </source>
</evidence>
<dbReference type="GO" id="GO:0009279">
    <property type="term" value="C:cell outer membrane"/>
    <property type="evidence" value="ECO:0007669"/>
    <property type="project" value="UniProtKB-UniRule"/>
</dbReference>
<protein>
    <recommendedName>
        <fullName evidence="8">Outer membrane protein assembly factor BamA</fullName>
    </recommendedName>
</protein>
<dbReference type="GO" id="GO:0071709">
    <property type="term" value="P:membrane assembly"/>
    <property type="evidence" value="ECO:0007669"/>
    <property type="project" value="InterPro"/>
</dbReference>
<dbReference type="Gene3D" id="3.10.20.310">
    <property type="entry name" value="membrane protein fhac"/>
    <property type="match status" value="5"/>
</dbReference>
<accession>A0A2S8AGT6</accession>
<evidence type="ECO:0000256" key="7">
    <source>
        <dbReference type="ARBA" id="ARBA00023237"/>
    </source>
</evidence>
<dbReference type="InterPro" id="IPR034746">
    <property type="entry name" value="POTRA"/>
</dbReference>
<evidence type="ECO:0000313" key="11">
    <source>
        <dbReference type="Proteomes" id="UP000238042"/>
    </source>
</evidence>
<dbReference type="RefSeq" id="WP_105245465.1">
    <property type="nucleotide sequence ID" value="NZ_PSZM01000001.1"/>
</dbReference>
<organism evidence="10 11">
    <name type="scientific">Apibacter adventoris</name>
    <dbReference type="NCBI Taxonomy" id="1679466"/>
    <lineage>
        <taxon>Bacteria</taxon>
        <taxon>Pseudomonadati</taxon>
        <taxon>Bacteroidota</taxon>
        <taxon>Flavobacteriia</taxon>
        <taxon>Flavobacteriales</taxon>
        <taxon>Weeksellaceae</taxon>
        <taxon>Apibacter</taxon>
    </lineage>
</organism>
<dbReference type="NCBIfam" id="TIGR03303">
    <property type="entry name" value="OM_YaeT"/>
    <property type="match status" value="1"/>
</dbReference>
<evidence type="ECO:0000256" key="6">
    <source>
        <dbReference type="ARBA" id="ARBA00023136"/>
    </source>
</evidence>
<dbReference type="AlphaFoldDB" id="A0A2S8AGT6"/>
<feature type="domain" description="POTRA" evidence="9">
    <location>
        <begin position="55"/>
        <end position="129"/>
    </location>
</feature>
<dbReference type="PROSITE" id="PS51779">
    <property type="entry name" value="POTRA"/>
    <property type="match status" value="3"/>
</dbReference>
<dbReference type="InterPro" id="IPR023707">
    <property type="entry name" value="OM_assembly_BamA"/>
</dbReference>
<dbReference type="PIRSF" id="PIRSF006076">
    <property type="entry name" value="OM_assembly_OMP85"/>
    <property type="match status" value="1"/>
</dbReference>
<dbReference type="PANTHER" id="PTHR12815">
    <property type="entry name" value="SORTING AND ASSEMBLY MACHINERY SAMM50 PROTEIN FAMILY MEMBER"/>
    <property type="match status" value="1"/>
</dbReference>
<keyword evidence="4" id="KW-0732">Signal</keyword>